<dbReference type="AlphaFoldDB" id="A0A934QKM5"/>
<dbReference type="PANTHER" id="PTHR30589">
    <property type="entry name" value="PROLIPOPROTEIN DIACYLGLYCERYL TRANSFERASE"/>
    <property type="match status" value="1"/>
</dbReference>
<dbReference type="HAMAP" id="MF_01147">
    <property type="entry name" value="Lgt"/>
    <property type="match status" value="1"/>
</dbReference>
<dbReference type="RefSeq" id="WP_027289591.1">
    <property type="nucleotide sequence ID" value="NZ_NRRE01000028.1"/>
</dbReference>
<reference evidence="8" key="1">
    <citation type="submission" date="2017-08" db="EMBL/GenBank/DDBJ databases">
        <authorList>
            <person name="Imhoff J.F."/>
            <person name="Rahn T."/>
            <person name="Kuenzel S."/>
            <person name="Neulinger S.C."/>
        </authorList>
    </citation>
    <scope>NUCLEOTIDE SEQUENCE</scope>
    <source>
        <strain evidence="8">DSM 9154</strain>
    </source>
</reference>
<dbReference type="Pfam" id="PF01790">
    <property type="entry name" value="LGT"/>
    <property type="match status" value="1"/>
</dbReference>
<comment type="function">
    <text evidence="7">Catalyzes the transfer of the diacylglyceryl group from phosphatidylglycerol to the sulfhydryl group of the N-terminal cysteine of a prolipoprotein, the first step in the formation of mature lipoproteins.</text>
</comment>
<dbReference type="InterPro" id="IPR001640">
    <property type="entry name" value="Lgt"/>
</dbReference>
<keyword evidence="3 7" id="KW-0808">Transferase</keyword>
<keyword evidence="6 7" id="KW-0472">Membrane</keyword>
<organism evidence="8 9">
    <name type="scientific">Rhodovibrio salinarum</name>
    <dbReference type="NCBI Taxonomy" id="1087"/>
    <lineage>
        <taxon>Bacteria</taxon>
        <taxon>Pseudomonadati</taxon>
        <taxon>Pseudomonadota</taxon>
        <taxon>Alphaproteobacteria</taxon>
        <taxon>Rhodospirillales</taxon>
        <taxon>Rhodovibrionaceae</taxon>
        <taxon>Rhodovibrio</taxon>
    </lineage>
</organism>
<comment type="caution">
    <text evidence="8">The sequence shown here is derived from an EMBL/GenBank/DDBJ whole genome shotgun (WGS) entry which is preliminary data.</text>
</comment>
<dbReference type="NCBIfam" id="TIGR00544">
    <property type="entry name" value="lgt"/>
    <property type="match status" value="1"/>
</dbReference>
<sequence>MDLSPLLTLPYPEIDPTAVQLGPIAIRWYALAYIAGLVAGWQYVKRLTPKSPDKQRLTPEAIDDFLLWATLGVVLGGRFGYVVFYQPGYFLANPGQIPVVWEGGMAFHGGLTGVIVAMVLFAWKRGFRFFALADLVACATPIGLFLGRIANFINGELWGRTAPDVPWAMVFPGGGPVPRHPSQLYEAIMEGLILFAVLFVMQRRGAVQQVGLLSGTFLIGYGLARFIAEFFRAPDPFLGFLAFGTTMGQILSIPMIVAGIAIVVWSRHNRETATAG</sequence>
<dbReference type="GO" id="GO:0042158">
    <property type="term" value="P:lipoprotein biosynthetic process"/>
    <property type="evidence" value="ECO:0007669"/>
    <property type="project" value="UniProtKB-UniRule"/>
</dbReference>
<comment type="similarity">
    <text evidence="1 7">Belongs to the Lgt family.</text>
</comment>
<feature type="transmembrane region" description="Helical" evidence="7">
    <location>
        <begin position="105"/>
        <end position="123"/>
    </location>
</feature>
<evidence type="ECO:0000256" key="5">
    <source>
        <dbReference type="ARBA" id="ARBA00022989"/>
    </source>
</evidence>
<evidence type="ECO:0000313" key="8">
    <source>
        <dbReference type="EMBL" id="MBK1698596.1"/>
    </source>
</evidence>
<evidence type="ECO:0000256" key="7">
    <source>
        <dbReference type="HAMAP-Rule" id="MF_01147"/>
    </source>
</evidence>
<dbReference type="GO" id="GO:0005886">
    <property type="term" value="C:plasma membrane"/>
    <property type="evidence" value="ECO:0007669"/>
    <property type="project" value="UniProtKB-SubCell"/>
</dbReference>
<evidence type="ECO:0000313" key="9">
    <source>
        <dbReference type="Proteomes" id="UP000778970"/>
    </source>
</evidence>
<evidence type="ECO:0000256" key="6">
    <source>
        <dbReference type="ARBA" id="ARBA00023136"/>
    </source>
</evidence>
<feature type="transmembrane region" description="Helical" evidence="7">
    <location>
        <begin position="26"/>
        <end position="44"/>
    </location>
</feature>
<feature type="transmembrane region" description="Helical" evidence="7">
    <location>
        <begin position="65"/>
        <end position="85"/>
    </location>
</feature>
<evidence type="ECO:0000256" key="1">
    <source>
        <dbReference type="ARBA" id="ARBA00007150"/>
    </source>
</evidence>
<evidence type="ECO:0000256" key="3">
    <source>
        <dbReference type="ARBA" id="ARBA00022679"/>
    </source>
</evidence>
<reference evidence="8" key="2">
    <citation type="journal article" date="2020" name="Microorganisms">
        <title>Osmotic Adaptation and Compatible Solute Biosynthesis of Phototrophic Bacteria as Revealed from Genome Analyses.</title>
        <authorList>
            <person name="Imhoff J.F."/>
            <person name="Rahn T."/>
            <person name="Kunzel S."/>
            <person name="Keller A."/>
            <person name="Neulinger S.C."/>
        </authorList>
    </citation>
    <scope>NUCLEOTIDE SEQUENCE</scope>
    <source>
        <strain evidence="8">DSM 9154</strain>
    </source>
</reference>
<dbReference type="GO" id="GO:0008961">
    <property type="term" value="F:phosphatidylglycerol-prolipoprotein diacylglyceryl transferase activity"/>
    <property type="evidence" value="ECO:0007669"/>
    <property type="project" value="UniProtKB-UniRule"/>
</dbReference>
<feature type="transmembrane region" description="Helical" evidence="7">
    <location>
        <begin position="210"/>
        <end position="228"/>
    </location>
</feature>
<dbReference type="PANTHER" id="PTHR30589:SF0">
    <property type="entry name" value="PHOSPHATIDYLGLYCEROL--PROLIPOPROTEIN DIACYLGLYCERYL TRANSFERASE"/>
    <property type="match status" value="1"/>
</dbReference>
<feature type="transmembrane region" description="Helical" evidence="7">
    <location>
        <begin position="240"/>
        <end position="265"/>
    </location>
</feature>
<accession>A0A934QKM5</accession>
<keyword evidence="5 7" id="KW-1133">Transmembrane helix</keyword>
<comment type="subcellular location">
    <subcellularLocation>
        <location evidence="7">Cell membrane</location>
        <topology evidence="7">Multi-pass membrane protein</topology>
    </subcellularLocation>
</comment>
<keyword evidence="4 7" id="KW-0812">Transmembrane</keyword>
<protein>
    <recommendedName>
        <fullName evidence="7">Phosphatidylglycerol--prolipoprotein diacylglyceryl transferase</fullName>
        <ecNumber evidence="7">2.5.1.145</ecNumber>
    </recommendedName>
</protein>
<keyword evidence="2 7" id="KW-1003">Cell membrane</keyword>
<evidence type="ECO:0000256" key="2">
    <source>
        <dbReference type="ARBA" id="ARBA00022475"/>
    </source>
</evidence>
<comment type="pathway">
    <text evidence="7">Protein modification; lipoprotein biosynthesis (diacylglyceryl transfer).</text>
</comment>
<feature type="transmembrane region" description="Helical" evidence="7">
    <location>
        <begin position="130"/>
        <end position="150"/>
    </location>
</feature>
<feature type="transmembrane region" description="Helical" evidence="7">
    <location>
        <begin position="184"/>
        <end position="201"/>
    </location>
</feature>
<dbReference type="EMBL" id="NRRE01000028">
    <property type="protein sequence ID" value="MBK1698596.1"/>
    <property type="molecule type" value="Genomic_DNA"/>
</dbReference>
<dbReference type="PROSITE" id="PS01311">
    <property type="entry name" value="LGT"/>
    <property type="match status" value="1"/>
</dbReference>
<gene>
    <name evidence="7" type="primary">lgt</name>
    <name evidence="8" type="ORF">CKO21_15210</name>
</gene>
<evidence type="ECO:0000256" key="4">
    <source>
        <dbReference type="ARBA" id="ARBA00022692"/>
    </source>
</evidence>
<feature type="binding site" evidence="7">
    <location>
        <position position="148"/>
    </location>
    <ligand>
        <name>a 1,2-diacyl-sn-glycero-3-phospho-(1'-sn-glycerol)</name>
        <dbReference type="ChEBI" id="CHEBI:64716"/>
    </ligand>
</feature>
<comment type="catalytic activity">
    <reaction evidence="7">
        <text>L-cysteinyl-[prolipoprotein] + a 1,2-diacyl-sn-glycero-3-phospho-(1'-sn-glycerol) = an S-1,2-diacyl-sn-glyceryl-L-cysteinyl-[prolipoprotein] + sn-glycerol 1-phosphate + H(+)</text>
        <dbReference type="Rhea" id="RHEA:56712"/>
        <dbReference type="Rhea" id="RHEA-COMP:14679"/>
        <dbReference type="Rhea" id="RHEA-COMP:14680"/>
        <dbReference type="ChEBI" id="CHEBI:15378"/>
        <dbReference type="ChEBI" id="CHEBI:29950"/>
        <dbReference type="ChEBI" id="CHEBI:57685"/>
        <dbReference type="ChEBI" id="CHEBI:64716"/>
        <dbReference type="ChEBI" id="CHEBI:140658"/>
        <dbReference type="EC" id="2.5.1.145"/>
    </reaction>
</comment>
<dbReference type="EC" id="2.5.1.145" evidence="7"/>
<dbReference type="Proteomes" id="UP000778970">
    <property type="component" value="Unassembled WGS sequence"/>
</dbReference>
<proteinExistence type="inferred from homology"/>
<name>A0A934QKM5_9PROT</name>
<keyword evidence="9" id="KW-1185">Reference proteome</keyword>